<feature type="transmembrane region" description="Helical" evidence="5">
    <location>
        <begin position="74"/>
        <end position="98"/>
    </location>
</feature>
<dbReference type="SUPFAM" id="SSF144091">
    <property type="entry name" value="Rhomboid-like"/>
    <property type="match status" value="1"/>
</dbReference>
<keyword evidence="2 5" id="KW-0812">Transmembrane</keyword>
<dbReference type="OMA" id="QLAFWST"/>
<feature type="transmembrane region" description="Helical" evidence="5">
    <location>
        <begin position="35"/>
        <end position="54"/>
    </location>
</feature>
<sequence length="236" mass="26808">MALCWRHIANPFFTNSFPCSPKHSTRALSFFKTPFLPATYCLMGMLLATHFFWPGLDPCVSYRVVFEQGRWQQLLLPSLYTFSSYHLVYVVLSLLSLGQQMELLYGHSNFFLLVLFIAFSVNVTHCLVTWILSRHAVDLLAPLLPASPRDTCFSGFTGALLTLKMLLYKEQPGADYDFASFQMAVPHWFGLVTEVAHLYMYTARAWLLGHLAGLALGFTLVHVPALRPYRQDDVSD</sequence>
<proteinExistence type="predicted"/>
<dbReference type="Proteomes" id="UP000821853">
    <property type="component" value="Chromosome 1"/>
</dbReference>
<evidence type="ECO:0000256" key="1">
    <source>
        <dbReference type="ARBA" id="ARBA00004141"/>
    </source>
</evidence>
<keyword evidence="8" id="KW-1185">Reference proteome</keyword>
<keyword evidence="3 5" id="KW-1133">Transmembrane helix</keyword>
<dbReference type="EMBL" id="JABSTR010000001">
    <property type="protein sequence ID" value="KAH9362696.1"/>
    <property type="molecule type" value="Genomic_DNA"/>
</dbReference>
<dbReference type="GO" id="GO:0016020">
    <property type="term" value="C:membrane"/>
    <property type="evidence" value="ECO:0007669"/>
    <property type="project" value="UniProtKB-SubCell"/>
</dbReference>
<dbReference type="Gene3D" id="1.20.1540.10">
    <property type="entry name" value="Rhomboid-like"/>
    <property type="match status" value="1"/>
</dbReference>
<evidence type="ECO:0000313" key="8">
    <source>
        <dbReference type="Proteomes" id="UP000821853"/>
    </source>
</evidence>
<dbReference type="InterPro" id="IPR022764">
    <property type="entry name" value="Peptidase_S54_rhomboid_dom"/>
</dbReference>
<protein>
    <recommendedName>
        <fullName evidence="6">Peptidase S54 rhomboid domain-containing protein</fullName>
    </recommendedName>
</protein>
<dbReference type="AlphaFoldDB" id="A0A9J6FJV1"/>
<dbReference type="Pfam" id="PF01694">
    <property type="entry name" value="Rhomboid"/>
    <property type="match status" value="1"/>
</dbReference>
<evidence type="ECO:0000256" key="3">
    <source>
        <dbReference type="ARBA" id="ARBA00022989"/>
    </source>
</evidence>
<name>A0A9J6FJV1_HAELO</name>
<evidence type="ECO:0000256" key="5">
    <source>
        <dbReference type="SAM" id="Phobius"/>
    </source>
</evidence>
<dbReference type="GO" id="GO:0004252">
    <property type="term" value="F:serine-type endopeptidase activity"/>
    <property type="evidence" value="ECO:0007669"/>
    <property type="project" value="InterPro"/>
</dbReference>
<reference evidence="7 8" key="1">
    <citation type="journal article" date="2020" name="Cell">
        <title>Large-Scale Comparative Analyses of Tick Genomes Elucidate Their Genetic Diversity and Vector Capacities.</title>
        <authorList>
            <consortium name="Tick Genome and Microbiome Consortium (TIGMIC)"/>
            <person name="Jia N."/>
            <person name="Wang J."/>
            <person name="Shi W."/>
            <person name="Du L."/>
            <person name="Sun Y."/>
            <person name="Zhan W."/>
            <person name="Jiang J.F."/>
            <person name="Wang Q."/>
            <person name="Zhang B."/>
            <person name="Ji P."/>
            <person name="Bell-Sakyi L."/>
            <person name="Cui X.M."/>
            <person name="Yuan T.T."/>
            <person name="Jiang B.G."/>
            <person name="Yang W.F."/>
            <person name="Lam T.T."/>
            <person name="Chang Q.C."/>
            <person name="Ding S.J."/>
            <person name="Wang X.J."/>
            <person name="Zhu J.G."/>
            <person name="Ruan X.D."/>
            <person name="Zhao L."/>
            <person name="Wei J.T."/>
            <person name="Ye R.Z."/>
            <person name="Que T.C."/>
            <person name="Du C.H."/>
            <person name="Zhou Y.H."/>
            <person name="Cheng J.X."/>
            <person name="Dai P.F."/>
            <person name="Guo W.B."/>
            <person name="Han X.H."/>
            <person name="Huang E.J."/>
            <person name="Li L.F."/>
            <person name="Wei W."/>
            <person name="Gao Y.C."/>
            <person name="Liu J.Z."/>
            <person name="Shao H.Z."/>
            <person name="Wang X."/>
            <person name="Wang C.C."/>
            <person name="Yang T.C."/>
            <person name="Huo Q.B."/>
            <person name="Li W."/>
            <person name="Chen H.Y."/>
            <person name="Chen S.E."/>
            <person name="Zhou L.G."/>
            <person name="Ni X.B."/>
            <person name="Tian J.H."/>
            <person name="Sheng Y."/>
            <person name="Liu T."/>
            <person name="Pan Y.S."/>
            <person name="Xia L.Y."/>
            <person name="Li J."/>
            <person name="Zhao F."/>
            <person name="Cao W.C."/>
        </authorList>
    </citation>
    <scope>NUCLEOTIDE SEQUENCE [LARGE SCALE GENOMIC DNA]</scope>
    <source>
        <strain evidence="7">HaeL-2018</strain>
    </source>
</reference>
<dbReference type="InterPro" id="IPR035952">
    <property type="entry name" value="Rhomboid-like_sf"/>
</dbReference>
<evidence type="ECO:0000256" key="2">
    <source>
        <dbReference type="ARBA" id="ARBA00022692"/>
    </source>
</evidence>
<feature type="domain" description="Peptidase S54 rhomboid" evidence="6">
    <location>
        <begin position="69"/>
        <end position="221"/>
    </location>
</feature>
<dbReference type="VEuPathDB" id="VectorBase:HLOH_048424"/>
<evidence type="ECO:0000259" key="6">
    <source>
        <dbReference type="Pfam" id="PF01694"/>
    </source>
</evidence>
<dbReference type="OrthoDB" id="6504095at2759"/>
<evidence type="ECO:0000256" key="4">
    <source>
        <dbReference type="ARBA" id="ARBA00023136"/>
    </source>
</evidence>
<feature type="transmembrane region" description="Helical" evidence="5">
    <location>
        <begin position="110"/>
        <end position="132"/>
    </location>
</feature>
<organism evidence="7 8">
    <name type="scientific">Haemaphysalis longicornis</name>
    <name type="common">Bush tick</name>
    <dbReference type="NCBI Taxonomy" id="44386"/>
    <lineage>
        <taxon>Eukaryota</taxon>
        <taxon>Metazoa</taxon>
        <taxon>Ecdysozoa</taxon>
        <taxon>Arthropoda</taxon>
        <taxon>Chelicerata</taxon>
        <taxon>Arachnida</taxon>
        <taxon>Acari</taxon>
        <taxon>Parasitiformes</taxon>
        <taxon>Ixodida</taxon>
        <taxon>Ixodoidea</taxon>
        <taxon>Ixodidae</taxon>
        <taxon>Haemaphysalinae</taxon>
        <taxon>Haemaphysalis</taxon>
    </lineage>
</organism>
<feature type="transmembrane region" description="Helical" evidence="5">
    <location>
        <begin position="198"/>
        <end position="221"/>
    </location>
</feature>
<gene>
    <name evidence="7" type="ORF">HPB48_001207</name>
</gene>
<comment type="caution">
    <text evidence="7">The sequence shown here is derived from an EMBL/GenBank/DDBJ whole genome shotgun (WGS) entry which is preliminary data.</text>
</comment>
<comment type="subcellular location">
    <subcellularLocation>
        <location evidence="1">Membrane</location>
        <topology evidence="1">Multi-pass membrane protein</topology>
    </subcellularLocation>
</comment>
<evidence type="ECO:0000313" key="7">
    <source>
        <dbReference type="EMBL" id="KAH9362696.1"/>
    </source>
</evidence>
<keyword evidence="4 5" id="KW-0472">Membrane</keyword>
<accession>A0A9J6FJV1</accession>